<dbReference type="InterPro" id="IPR016181">
    <property type="entry name" value="Acyl_CoA_acyltransferase"/>
</dbReference>
<sequence length="275" mass="29734">MAFEIATAGAADIQRFTEWAAEEQWNPGASDALAFAAADPNGFFVGRLDGEPIASVSGVRYGPDFGFLGLYIVRPSERGKGYGIRIWQHVMQHFGDRNVALDGVVDQQANYQKSGFRHAWNHIRHEGIPAVTTADIGLVDGRSVPFDQLVAYDRRFFPAARDAFLAQWISMPGYRSLAAIHDGRLAGFAVLRPARSGSRIGPLYAAGDEIAAALISELAAGQSVGLDVPDRNLPAMKLVERLGLVPTFECARMYTGAVPDLDHDGIFASTTLELG</sequence>
<dbReference type="PANTHER" id="PTHR47237:SF1">
    <property type="entry name" value="SLL0310 PROTEIN"/>
    <property type="match status" value="1"/>
</dbReference>
<proteinExistence type="predicted"/>
<feature type="domain" description="N-acetyltransferase" evidence="1">
    <location>
        <begin position="136"/>
        <end position="273"/>
    </location>
</feature>
<dbReference type="Pfam" id="PF18014">
    <property type="entry name" value="Acetyltransf_18"/>
    <property type="match status" value="1"/>
</dbReference>
<name>A0ABN2H7V5_9ACTN</name>
<feature type="domain" description="N-acetyltransferase" evidence="1">
    <location>
        <begin position="3"/>
        <end position="135"/>
    </location>
</feature>
<organism evidence="2 3">
    <name type="scientific">Kribbella yunnanensis</name>
    <dbReference type="NCBI Taxonomy" id="190194"/>
    <lineage>
        <taxon>Bacteria</taxon>
        <taxon>Bacillati</taxon>
        <taxon>Actinomycetota</taxon>
        <taxon>Actinomycetes</taxon>
        <taxon>Propionibacteriales</taxon>
        <taxon>Kribbellaceae</taxon>
        <taxon>Kribbella</taxon>
    </lineage>
</organism>
<reference evidence="2 3" key="1">
    <citation type="journal article" date="2019" name="Int. J. Syst. Evol. Microbiol.">
        <title>The Global Catalogue of Microorganisms (GCM) 10K type strain sequencing project: providing services to taxonomists for standard genome sequencing and annotation.</title>
        <authorList>
            <consortium name="The Broad Institute Genomics Platform"/>
            <consortium name="The Broad Institute Genome Sequencing Center for Infectious Disease"/>
            <person name="Wu L."/>
            <person name="Ma J."/>
        </authorList>
    </citation>
    <scope>NUCLEOTIDE SEQUENCE [LARGE SCALE GENOMIC DNA]</scope>
    <source>
        <strain evidence="2 3">JCM 14307</strain>
    </source>
</reference>
<dbReference type="InterPro" id="IPR000182">
    <property type="entry name" value="GNAT_dom"/>
</dbReference>
<dbReference type="SUPFAM" id="SSF55729">
    <property type="entry name" value="Acyl-CoA N-acyltransferases (Nat)"/>
    <property type="match status" value="1"/>
</dbReference>
<dbReference type="Gene3D" id="3.40.630.90">
    <property type="match status" value="1"/>
</dbReference>
<dbReference type="InterPro" id="IPR041496">
    <property type="entry name" value="YitH/HolE_GNAT"/>
</dbReference>
<dbReference type="Proteomes" id="UP001500280">
    <property type="component" value="Unassembled WGS sequence"/>
</dbReference>
<evidence type="ECO:0000313" key="3">
    <source>
        <dbReference type="Proteomes" id="UP001500280"/>
    </source>
</evidence>
<dbReference type="CDD" id="cd04301">
    <property type="entry name" value="NAT_SF"/>
    <property type="match status" value="1"/>
</dbReference>
<evidence type="ECO:0000313" key="2">
    <source>
        <dbReference type="EMBL" id="GAA1683037.1"/>
    </source>
</evidence>
<dbReference type="PANTHER" id="PTHR47237">
    <property type="entry name" value="SLL0310 PROTEIN"/>
    <property type="match status" value="1"/>
</dbReference>
<gene>
    <name evidence="2" type="ORF">GCM10009745_29220</name>
</gene>
<dbReference type="RefSeq" id="WP_344150727.1">
    <property type="nucleotide sequence ID" value="NZ_BAAANF010000009.1"/>
</dbReference>
<evidence type="ECO:0000259" key="1">
    <source>
        <dbReference type="PROSITE" id="PS51186"/>
    </source>
</evidence>
<protein>
    <submittedName>
        <fullName evidence="2">GNAT family N-acetyltransferase</fullName>
    </submittedName>
</protein>
<dbReference type="Gene3D" id="3.40.630.30">
    <property type="match status" value="1"/>
</dbReference>
<dbReference type="EMBL" id="BAAANF010000009">
    <property type="protein sequence ID" value="GAA1683037.1"/>
    <property type="molecule type" value="Genomic_DNA"/>
</dbReference>
<dbReference type="PROSITE" id="PS51186">
    <property type="entry name" value="GNAT"/>
    <property type="match status" value="2"/>
</dbReference>
<keyword evidence="3" id="KW-1185">Reference proteome</keyword>
<dbReference type="InterPro" id="IPR052729">
    <property type="entry name" value="Acyl/Acetyltrans_Enzymes"/>
</dbReference>
<dbReference type="Pfam" id="PF00583">
    <property type="entry name" value="Acetyltransf_1"/>
    <property type="match status" value="1"/>
</dbReference>
<accession>A0ABN2H7V5</accession>
<comment type="caution">
    <text evidence="2">The sequence shown here is derived from an EMBL/GenBank/DDBJ whole genome shotgun (WGS) entry which is preliminary data.</text>
</comment>